<gene>
    <name evidence="3" type="ORF">SETTUDRAFT_144165</name>
</gene>
<dbReference type="GeneID" id="19396745"/>
<dbReference type="InterPro" id="IPR009060">
    <property type="entry name" value="UBA-like_sf"/>
</dbReference>
<dbReference type="Proteomes" id="UP000016935">
    <property type="component" value="Unassembled WGS sequence"/>
</dbReference>
<dbReference type="InterPro" id="IPR036249">
    <property type="entry name" value="Thioredoxin-like_sf"/>
</dbReference>
<evidence type="ECO:0000259" key="2">
    <source>
        <dbReference type="PROSITE" id="PS50033"/>
    </source>
</evidence>
<dbReference type="RefSeq" id="XP_008031553.1">
    <property type="nucleotide sequence ID" value="XM_008033362.1"/>
</dbReference>
<dbReference type="InterPro" id="IPR029071">
    <property type="entry name" value="Ubiquitin-like_domsf"/>
</dbReference>
<dbReference type="EMBL" id="KB908877">
    <property type="protein sequence ID" value="EOA80985.1"/>
    <property type="molecule type" value="Genomic_DNA"/>
</dbReference>
<dbReference type="STRING" id="671987.R0I5T1"/>
<dbReference type="Gene3D" id="1.10.8.10">
    <property type="entry name" value="DNA helicase RuvA subunit, C-terminal domain"/>
    <property type="match status" value="1"/>
</dbReference>
<accession>R0I5T1</accession>
<feature type="region of interest" description="Disordered" evidence="1">
    <location>
        <begin position="373"/>
        <end position="416"/>
    </location>
</feature>
<dbReference type="CDD" id="cd01767">
    <property type="entry name" value="UBX"/>
    <property type="match status" value="1"/>
</dbReference>
<dbReference type="InterPro" id="IPR050730">
    <property type="entry name" value="UBX_domain-protein"/>
</dbReference>
<dbReference type="PANTHER" id="PTHR23322:SF6">
    <property type="entry name" value="UBX DOMAIN-CONTAINING PROTEIN 7"/>
    <property type="match status" value="1"/>
</dbReference>
<sequence length="520" mass="57776">MDEESVVNFCSITSCDPDKAAQYLRLTDGNFEQAIQLFFDAPGLDVAPSAPAQPAAASSAQNPIHIDSDDDMDFEPAHQDTAAPAQTQHGIEDDEAMARRLQEEMYGGGGAGGAGTDEVRAPMQRTTETLVGPGSNWGPAGDDDDIDALVQEQLARRRTGRAGIFNQHTTHTNVWDNTADSSARRRELATATGGASEQSSKMNMLAELFRPPFEIMYQGSWEKARDMGKDEEKWLLVNIQDPAIFDCQRLNRDIWKNDDIKATVRENFIFLQYAKDDQRGQQYMNYYFHARDSSDAYPHIAIVDPRTGEQVKVWSGPPIPEPVEFHAQLHEFLDRYSLNVNAKNPVAKRKSESAKKDVGRMTEEEMLEMALKNSMENGKGPQEDDPDELTKSTDNIKGKGKAEEAVPEPEPEASNTNPVFAAISANAPHTEPTVTDPKVTTRIQFRGPSGRPIVRRFNLADPVRRVYEWIKADGPWEGKQGAEFDLVFMGKNLLDHLDETVETAGLKGASIMVEFLDNSE</sequence>
<reference evidence="3 4" key="1">
    <citation type="journal article" date="2012" name="PLoS Pathog.">
        <title>Diverse lifestyles and strategies of plant pathogenesis encoded in the genomes of eighteen Dothideomycetes fungi.</title>
        <authorList>
            <person name="Ohm R.A."/>
            <person name="Feau N."/>
            <person name="Henrissat B."/>
            <person name="Schoch C.L."/>
            <person name="Horwitz B.A."/>
            <person name="Barry K.W."/>
            <person name="Condon B.J."/>
            <person name="Copeland A.C."/>
            <person name="Dhillon B."/>
            <person name="Glaser F."/>
            <person name="Hesse C.N."/>
            <person name="Kosti I."/>
            <person name="LaButti K."/>
            <person name="Lindquist E.A."/>
            <person name="Lucas S."/>
            <person name="Salamov A.A."/>
            <person name="Bradshaw R.E."/>
            <person name="Ciuffetti L."/>
            <person name="Hamelin R.C."/>
            <person name="Kema G.H.J."/>
            <person name="Lawrence C."/>
            <person name="Scott J.A."/>
            <person name="Spatafora J.W."/>
            <person name="Turgeon B.G."/>
            <person name="de Wit P.J.G.M."/>
            <person name="Zhong S."/>
            <person name="Goodwin S.B."/>
            <person name="Grigoriev I.V."/>
        </authorList>
    </citation>
    <scope>NUCLEOTIDE SEQUENCE [LARGE SCALE GENOMIC DNA]</scope>
    <source>
        <strain evidence="4">28A</strain>
    </source>
</reference>
<dbReference type="Pfam" id="PF13899">
    <property type="entry name" value="Thioredoxin_7"/>
    <property type="match status" value="1"/>
</dbReference>
<dbReference type="CDD" id="cd14273">
    <property type="entry name" value="UBA_TAP-C_like"/>
    <property type="match status" value="1"/>
</dbReference>
<dbReference type="InterPro" id="IPR001012">
    <property type="entry name" value="UBX_dom"/>
</dbReference>
<feature type="domain" description="UBX" evidence="2">
    <location>
        <begin position="436"/>
        <end position="514"/>
    </location>
</feature>
<evidence type="ECO:0000313" key="4">
    <source>
        <dbReference type="Proteomes" id="UP000016935"/>
    </source>
</evidence>
<dbReference type="SUPFAM" id="SSF52833">
    <property type="entry name" value="Thioredoxin-like"/>
    <property type="match status" value="1"/>
</dbReference>
<proteinExistence type="predicted"/>
<dbReference type="SUPFAM" id="SSF46934">
    <property type="entry name" value="UBA-like"/>
    <property type="match status" value="1"/>
</dbReference>
<organism evidence="3 4">
    <name type="scientific">Exserohilum turcicum (strain 28A)</name>
    <name type="common">Northern leaf blight fungus</name>
    <name type="synonym">Setosphaeria turcica</name>
    <dbReference type="NCBI Taxonomy" id="671987"/>
    <lineage>
        <taxon>Eukaryota</taxon>
        <taxon>Fungi</taxon>
        <taxon>Dikarya</taxon>
        <taxon>Ascomycota</taxon>
        <taxon>Pezizomycotina</taxon>
        <taxon>Dothideomycetes</taxon>
        <taxon>Pleosporomycetidae</taxon>
        <taxon>Pleosporales</taxon>
        <taxon>Pleosporineae</taxon>
        <taxon>Pleosporaceae</taxon>
        <taxon>Exserohilum</taxon>
    </lineage>
</organism>
<dbReference type="Pfam" id="PF14555">
    <property type="entry name" value="UBA_4"/>
    <property type="match status" value="1"/>
</dbReference>
<dbReference type="PANTHER" id="PTHR23322">
    <property type="entry name" value="FAS-ASSOCIATED PROTEIN"/>
    <property type="match status" value="1"/>
</dbReference>
<dbReference type="PROSITE" id="PS50033">
    <property type="entry name" value="UBX"/>
    <property type="match status" value="1"/>
</dbReference>
<dbReference type="AlphaFoldDB" id="R0I5T1"/>
<dbReference type="GO" id="GO:0005634">
    <property type="term" value="C:nucleus"/>
    <property type="evidence" value="ECO:0007669"/>
    <property type="project" value="TreeGrafter"/>
</dbReference>
<dbReference type="Pfam" id="PF00789">
    <property type="entry name" value="UBX"/>
    <property type="match status" value="1"/>
</dbReference>
<dbReference type="GO" id="GO:0043130">
    <property type="term" value="F:ubiquitin binding"/>
    <property type="evidence" value="ECO:0007669"/>
    <property type="project" value="TreeGrafter"/>
</dbReference>
<dbReference type="OrthoDB" id="270602at2759"/>
<dbReference type="Gene3D" id="3.10.20.90">
    <property type="entry name" value="Phosphatidylinositol 3-kinase Catalytic Subunit, Chain A, domain 1"/>
    <property type="match status" value="1"/>
</dbReference>
<dbReference type="InterPro" id="IPR006577">
    <property type="entry name" value="UAS"/>
</dbReference>
<dbReference type="eggNOG" id="KOG1364">
    <property type="taxonomic scope" value="Eukaryota"/>
</dbReference>
<feature type="region of interest" description="Disordered" evidence="1">
    <location>
        <begin position="173"/>
        <end position="199"/>
    </location>
</feature>
<evidence type="ECO:0000256" key="1">
    <source>
        <dbReference type="SAM" id="MobiDB-lite"/>
    </source>
</evidence>
<feature type="compositionally biased region" description="Basic and acidic residues" evidence="1">
    <location>
        <begin position="388"/>
        <end position="404"/>
    </location>
</feature>
<evidence type="ECO:0000313" key="3">
    <source>
        <dbReference type="EMBL" id="EOA80985.1"/>
    </source>
</evidence>
<protein>
    <recommendedName>
        <fullName evidence="2">UBX domain-containing protein</fullName>
    </recommendedName>
</protein>
<dbReference type="CDD" id="cd02958">
    <property type="entry name" value="UAS"/>
    <property type="match status" value="1"/>
</dbReference>
<dbReference type="HOGENOM" id="CLU_021255_2_0_1"/>
<keyword evidence="4" id="KW-1185">Reference proteome</keyword>
<reference evidence="3 4" key="2">
    <citation type="journal article" date="2013" name="PLoS Genet.">
        <title>Comparative genome structure, secondary metabolite, and effector coding capacity across Cochliobolus pathogens.</title>
        <authorList>
            <person name="Condon B.J."/>
            <person name="Leng Y."/>
            <person name="Wu D."/>
            <person name="Bushley K.E."/>
            <person name="Ohm R.A."/>
            <person name="Otillar R."/>
            <person name="Martin J."/>
            <person name="Schackwitz W."/>
            <person name="Grimwood J."/>
            <person name="MohdZainudin N."/>
            <person name="Xue C."/>
            <person name="Wang R."/>
            <person name="Manning V.A."/>
            <person name="Dhillon B."/>
            <person name="Tu Z.J."/>
            <person name="Steffenson B.J."/>
            <person name="Salamov A."/>
            <person name="Sun H."/>
            <person name="Lowry S."/>
            <person name="LaButti K."/>
            <person name="Han J."/>
            <person name="Copeland A."/>
            <person name="Lindquist E."/>
            <person name="Barry K."/>
            <person name="Schmutz J."/>
            <person name="Baker S.E."/>
            <person name="Ciuffetti L.M."/>
            <person name="Grigoriev I.V."/>
            <person name="Zhong S."/>
            <person name="Turgeon B.G."/>
        </authorList>
    </citation>
    <scope>NUCLEOTIDE SEQUENCE [LARGE SCALE GENOMIC DNA]</scope>
    <source>
        <strain evidence="4">28A</strain>
    </source>
</reference>
<dbReference type="Gene3D" id="3.40.30.10">
    <property type="entry name" value="Glutaredoxin"/>
    <property type="match status" value="1"/>
</dbReference>
<feature type="region of interest" description="Disordered" evidence="1">
    <location>
        <begin position="49"/>
        <end position="91"/>
    </location>
</feature>
<dbReference type="GO" id="GO:0043161">
    <property type="term" value="P:proteasome-mediated ubiquitin-dependent protein catabolic process"/>
    <property type="evidence" value="ECO:0007669"/>
    <property type="project" value="TreeGrafter"/>
</dbReference>
<dbReference type="SMART" id="SM00594">
    <property type="entry name" value="UAS"/>
    <property type="match status" value="1"/>
</dbReference>
<name>R0I5T1_EXST2</name>
<feature type="compositionally biased region" description="Low complexity" evidence="1">
    <location>
        <begin position="49"/>
        <end position="61"/>
    </location>
</feature>
<dbReference type="SUPFAM" id="SSF54236">
    <property type="entry name" value="Ubiquitin-like"/>
    <property type="match status" value="1"/>
</dbReference>